<keyword evidence="6" id="KW-0285">Flavoprotein</keyword>
<dbReference type="FunFam" id="3.10.20.30:FF:000015">
    <property type="entry name" value="Aldehyde oxidase 1"/>
    <property type="match status" value="1"/>
</dbReference>
<dbReference type="FunFam" id="3.30.465.10:FF:000004">
    <property type="entry name" value="Xanthine dehydrogenase/oxidase"/>
    <property type="match status" value="1"/>
</dbReference>
<keyword evidence="14" id="KW-0576">Peroxisome</keyword>
<keyword evidence="11 20" id="KW-0408">Iron</keyword>
<dbReference type="InterPro" id="IPR002888">
    <property type="entry name" value="2Fe-2S-bd"/>
</dbReference>
<comment type="caution">
    <text evidence="24">The sequence shown here is derived from an EMBL/GenBank/DDBJ whole genome shotgun (WGS) entry which is preliminary data.</text>
</comment>
<dbReference type="Gene3D" id="1.10.150.120">
    <property type="entry name" value="[2Fe-2S]-binding domain"/>
    <property type="match status" value="1"/>
</dbReference>
<comment type="cofactor">
    <cofactor evidence="20">
        <name>Mo-molybdopterin</name>
        <dbReference type="ChEBI" id="CHEBI:71302"/>
    </cofactor>
    <text evidence="20">Binds 1 Mo-molybdopterin (Mo-MPT) cofactor per subunit.</text>
</comment>
<evidence type="ECO:0000256" key="16">
    <source>
        <dbReference type="ARBA" id="ARBA00049017"/>
    </source>
</evidence>
<dbReference type="PIRSF" id="PIRSF000127">
    <property type="entry name" value="Xanthine_DH"/>
    <property type="match status" value="1"/>
</dbReference>
<dbReference type="FunFam" id="3.30.365.10:FF:000003">
    <property type="entry name" value="Aldehyde oxidase 1"/>
    <property type="match status" value="1"/>
</dbReference>
<comment type="cofactor">
    <cofactor evidence="20">
        <name>[2Fe-2S] cluster</name>
        <dbReference type="ChEBI" id="CHEBI:190135"/>
    </cofactor>
    <text evidence="20">Binds 2 [2Fe-2S] clusters.</text>
</comment>
<feature type="compositionally biased region" description="Polar residues" evidence="21">
    <location>
        <begin position="476"/>
        <end position="500"/>
    </location>
</feature>
<evidence type="ECO:0000313" key="24">
    <source>
        <dbReference type="EMBL" id="PWI73572.1"/>
    </source>
</evidence>
<dbReference type="Pfam" id="PF00941">
    <property type="entry name" value="FAD_binding_5"/>
    <property type="match status" value="1"/>
</dbReference>
<dbReference type="SUPFAM" id="SSF54292">
    <property type="entry name" value="2Fe-2S ferredoxin-like"/>
    <property type="match status" value="1"/>
</dbReference>
<feature type="active site" description="Proton acceptor" evidence="18">
    <location>
        <position position="1604"/>
    </location>
</feature>
<evidence type="ECO:0000256" key="14">
    <source>
        <dbReference type="ARBA" id="ARBA00023140"/>
    </source>
</evidence>
<dbReference type="Pfam" id="PF20256">
    <property type="entry name" value="MoCoBD_2"/>
    <property type="match status" value="1"/>
</dbReference>
<dbReference type="InterPro" id="IPR046867">
    <property type="entry name" value="AldOxase/xan_DH_MoCoBD2"/>
</dbReference>
<comment type="cofactor">
    <cofactor evidence="1 19">
        <name>FAD</name>
        <dbReference type="ChEBI" id="CHEBI:57692"/>
    </cofactor>
</comment>
<feature type="binding site" evidence="20">
    <location>
        <position position="1415"/>
    </location>
    <ligand>
        <name>Mo-molybdopterin</name>
        <dbReference type="ChEBI" id="CHEBI:71302"/>
    </ligand>
    <ligandPart>
        <name>Mo</name>
        <dbReference type="ChEBI" id="CHEBI:28685"/>
    </ligandPart>
</feature>
<keyword evidence="9 19" id="KW-0274">FAD</keyword>
<feature type="binding site" evidence="20">
    <location>
        <position position="1134"/>
    </location>
    <ligand>
        <name>Mo-molybdopterin</name>
        <dbReference type="ChEBI" id="CHEBI:71302"/>
    </ligand>
    <ligandPart>
        <name>Mo</name>
        <dbReference type="ChEBI" id="CHEBI:28685"/>
    </ligandPart>
</feature>
<evidence type="ECO:0000256" key="4">
    <source>
        <dbReference type="ARBA" id="ARBA00013123"/>
    </source>
</evidence>
<evidence type="ECO:0000256" key="10">
    <source>
        <dbReference type="ARBA" id="ARBA00023002"/>
    </source>
</evidence>
<feature type="binding site" evidence="19">
    <location>
        <position position="702"/>
    </location>
    <ligand>
        <name>FAD</name>
        <dbReference type="ChEBI" id="CHEBI:57692"/>
    </ligand>
</feature>
<dbReference type="Gene3D" id="3.30.365.10">
    <property type="entry name" value="Aldehyde oxidase/xanthine dehydrogenase, molybdopterin binding domain"/>
    <property type="match status" value="4"/>
</dbReference>
<dbReference type="InterPro" id="IPR036318">
    <property type="entry name" value="FAD-bd_PCMH-like_sf"/>
</dbReference>
<dbReference type="InterPro" id="IPR016167">
    <property type="entry name" value="FAD-bd_PCMH_sub1"/>
</dbReference>
<protein>
    <recommendedName>
        <fullName evidence="4">xanthine dehydrogenase</fullName>
        <ecNumber evidence="4">1.17.1.4</ecNumber>
    </recommendedName>
</protein>
<dbReference type="SMART" id="SM01092">
    <property type="entry name" value="CO_deh_flav_C"/>
    <property type="match status" value="1"/>
</dbReference>
<comment type="catalytic activity">
    <reaction evidence="16">
        <text>xanthine + NAD(+) + H2O = urate + NADH + H(+)</text>
        <dbReference type="Rhea" id="RHEA:16669"/>
        <dbReference type="ChEBI" id="CHEBI:15377"/>
        <dbReference type="ChEBI" id="CHEBI:15378"/>
        <dbReference type="ChEBI" id="CHEBI:17712"/>
        <dbReference type="ChEBI" id="CHEBI:17775"/>
        <dbReference type="ChEBI" id="CHEBI:57540"/>
        <dbReference type="ChEBI" id="CHEBI:57945"/>
        <dbReference type="EC" id="1.17.1.4"/>
    </reaction>
</comment>
<dbReference type="Gene3D" id="3.90.1170.50">
    <property type="entry name" value="Aldehyde oxidase/xanthine dehydrogenase, a/b hammerhead"/>
    <property type="match status" value="1"/>
</dbReference>
<dbReference type="FunFam" id="3.30.365.10:FF:000001">
    <property type="entry name" value="Xanthine dehydrogenase oxidase"/>
    <property type="match status" value="1"/>
</dbReference>
<feature type="binding site" evidence="20">
    <location>
        <position position="387"/>
    </location>
    <ligand>
        <name>[2Fe-2S] cluster</name>
        <dbReference type="ChEBI" id="CHEBI:190135"/>
        <label>2</label>
    </ligand>
</feature>
<evidence type="ECO:0000256" key="8">
    <source>
        <dbReference type="ARBA" id="ARBA00022723"/>
    </source>
</evidence>
<evidence type="ECO:0000256" key="1">
    <source>
        <dbReference type="ARBA" id="ARBA00001974"/>
    </source>
</evidence>
<feature type="binding site" evidence="19">
    <location>
        <position position="1138"/>
    </location>
    <ligand>
        <name>substrate</name>
    </ligand>
</feature>
<dbReference type="InterPro" id="IPR012675">
    <property type="entry name" value="Beta-grasp_dom_sf"/>
</dbReference>
<dbReference type="Pfam" id="PF01799">
    <property type="entry name" value="Fer2_2"/>
    <property type="match status" value="1"/>
</dbReference>
<dbReference type="SUPFAM" id="SSF56176">
    <property type="entry name" value="FAD-binding/transporter-associated domain-like"/>
    <property type="match status" value="1"/>
</dbReference>
<feature type="region of interest" description="Disordered" evidence="21">
    <location>
        <begin position="66"/>
        <end position="89"/>
    </location>
</feature>
<dbReference type="InterPro" id="IPR036884">
    <property type="entry name" value="2Fe-2S-bd_dom_sf"/>
</dbReference>
<feature type="domain" description="FAD-binding PCMH-type" evidence="23">
    <location>
        <begin position="571"/>
        <end position="755"/>
    </location>
</feature>
<feature type="binding site" evidence="20">
    <location>
        <position position="424"/>
    </location>
    <ligand>
        <name>[2Fe-2S] cluster</name>
        <dbReference type="ChEBI" id="CHEBI:190135"/>
        <label>2</label>
    </ligand>
</feature>
<evidence type="ECO:0000256" key="13">
    <source>
        <dbReference type="ARBA" id="ARBA00023027"/>
    </source>
</evidence>
<feature type="binding site" evidence="19">
    <location>
        <position position="1250"/>
    </location>
    <ligand>
        <name>substrate</name>
    </ligand>
</feature>
<proteinExistence type="inferred from homology"/>
<evidence type="ECO:0000256" key="9">
    <source>
        <dbReference type="ARBA" id="ARBA00022827"/>
    </source>
</evidence>
<dbReference type="Pfam" id="PF01315">
    <property type="entry name" value="Ald_Xan_dh_C"/>
    <property type="match status" value="1"/>
</dbReference>
<comment type="subcellular location">
    <subcellularLocation>
        <location evidence="2">Peroxisome</location>
    </subcellularLocation>
</comment>
<dbReference type="InterPro" id="IPR016208">
    <property type="entry name" value="Ald_Oxase/xanthine_DH-like"/>
</dbReference>
<evidence type="ECO:0000256" key="17">
    <source>
        <dbReference type="ARBA" id="ARBA00049517"/>
    </source>
</evidence>
<dbReference type="SUPFAM" id="SSF47741">
    <property type="entry name" value="CO dehydrogenase ISP C-domain like"/>
    <property type="match status" value="1"/>
</dbReference>
<evidence type="ECO:0000256" key="11">
    <source>
        <dbReference type="ARBA" id="ARBA00023004"/>
    </source>
</evidence>
<comment type="cofactor">
    <cofactor evidence="15">
        <name>[2Fe-2S] cluster</name>
        <dbReference type="ChEBI" id="CHEBI:190135"/>
    </cofactor>
</comment>
<feature type="binding site" evidence="20">
    <location>
        <position position="348"/>
    </location>
    <ligand>
        <name>[2Fe-2S] cluster</name>
        <dbReference type="ChEBI" id="CHEBI:190135"/>
        <label>1</label>
    </ligand>
</feature>
<dbReference type="InterPro" id="IPR014307">
    <property type="entry name" value="Xanthine_DH_ssu"/>
</dbReference>
<feature type="binding site" evidence="19">
    <location>
        <position position="1346"/>
    </location>
    <ligand>
        <name>substrate</name>
    </ligand>
</feature>
<feature type="binding site" evidence="20">
    <location>
        <position position="326"/>
    </location>
    <ligand>
        <name>[2Fe-2S] cluster</name>
        <dbReference type="ChEBI" id="CHEBI:190135"/>
        <label>1</label>
    </ligand>
</feature>
<dbReference type="GO" id="GO:0004854">
    <property type="term" value="F:xanthine dehydrogenase activity"/>
    <property type="evidence" value="ECO:0007669"/>
    <property type="project" value="UniProtKB-EC"/>
</dbReference>
<gene>
    <name evidence="24" type="ORF">PCL_08848</name>
</gene>
<dbReference type="InterPro" id="IPR008274">
    <property type="entry name" value="AldOxase/xan_DH_MoCoBD1"/>
</dbReference>
<dbReference type="FunFam" id="3.30.365.10:FF:000002">
    <property type="entry name" value="Xanthine dehydrogenase oxidase"/>
    <property type="match status" value="1"/>
</dbReference>
<dbReference type="SMART" id="SM01008">
    <property type="entry name" value="Ald_Xan_dh_C"/>
    <property type="match status" value="1"/>
</dbReference>
<comment type="catalytic activity">
    <reaction evidence="17">
        <text>hypoxanthine + NAD(+) + H2O = xanthine + NADH + H(+)</text>
        <dbReference type="Rhea" id="RHEA:24670"/>
        <dbReference type="ChEBI" id="CHEBI:15377"/>
        <dbReference type="ChEBI" id="CHEBI:15378"/>
        <dbReference type="ChEBI" id="CHEBI:17368"/>
        <dbReference type="ChEBI" id="CHEBI:17712"/>
        <dbReference type="ChEBI" id="CHEBI:57540"/>
        <dbReference type="ChEBI" id="CHEBI:57945"/>
        <dbReference type="EC" id="1.17.1.4"/>
    </reaction>
</comment>
<reference evidence="24 25" key="1">
    <citation type="journal article" date="2016" name="Front. Microbiol.">
        <title>Genome and transcriptome sequences reveal the specific parasitism of the nematophagous Purpureocillium lilacinum 36-1.</title>
        <authorList>
            <person name="Xie J."/>
            <person name="Li S."/>
            <person name="Mo C."/>
            <person name="Xiao X."/>
            <person name="Peng D."/>
            <person name="Wang G."/>
            <person name="Xiao Y."/>
        </authorList>
    </citation>
    <scope>NUCLEOTIDE SEQUENCE [LARGE SCALE GENOMIC DNA]</scope>
    <source>
        <strain evidence="24 25">36-1</strain>
    </source>
</reference>
<name>A0A2U3EGH8_PURLI</name>
<dbReference type="InterPro" id="IPR016166">
    <property type="entry name" value="FAD-bd_PCMH"/>
</dbReference>
<dbReference type="Gene3D" id="3.30.43.10">
    <property type="entry name" value="Uridine Diphospho-n-acetylenolpyruvylglucosamine Reductase, domain 2"/>
    <property type="match status" value="1"/>
</dbReference>
<feature type="binding site" evidence="20">
    <location>
        <position position="422"/>
    </location>
    <ligand>
        <name>[2Fe-2S] cluster</name>
        <dbReference type="ChEBI" id="CHEBI:190135"/>
        <label>2</label>
    </ligand>
</feature>
<dbReference type="Pfam" id="PF02738">
    <property type="entry name" value="MoCoBD_1"/>
    <property type="match status" value="1"/>
</dbReference>
<evidence type="ECO:0000256" key="20">
    <source>
        <dbReference type="PIRSR" id="PIRSR000127-3"/>
    </source>
</evidence>
<feature type="domain" description="2Fe-2S ferredoxin-type" evidence="22">
    <location>
        <begin position="280"/>
        <end position="366"/>
    </location>
</feature>
<evidence type="ECO:0000256" key="3">
    <source>
        <dbReference type="ARBA" id="ARBA00006849"/>
    </source>
</evidence>
<dbReference type="InterPro" id="IPR006058">
    <property type="entry name" value="2Fe2S_fd_BS"/>
</dbReference>
<evidence type="ECO:0000313" key="25">
    <source>
        <dbReference type="Proteomes" id="UP000245956"/>
    </source>
</evidence>
<dbReference type="Pfam" id="PF03450">
    <property type="entry name" value="CO_deh_flav_C"/>
    <property type="match status" value="1"/>
</dbReference>
<keyword evidence="13" id="KW-0520">NAD</keyword>
<dbReference type="PROSITE" id="PS00197">
    <property type="entry name" value="2FE2S_FER_1"/>
    <property type="match status" value="1"/>
</dbReference>
<dbReference type="Pfam" id="PF00111">
    <property type="entry name" value="Fer2"/>
    <property type="match status" value="1"/>
</dbReference>
<dbReference type="InterPro" id="IPR037165">
    <property type="entry name" value="AldOxase/xan_DH_Mopterin-bd_sf"/>
</dbReference>
<feature type="region of interest" description="Disordered" evidence="21">
    <location>
        <begin position="476"/>
        <end position="503"/>
    </location>
</feature>
<evidence type="ECO:0000259" key="23">
    <source>
        <dbReference type="PROSITE" id="PS51387"/>
    </source>
</evidence>
<feature type="binding site" evidence="20">
    <location>
        <position position="318"/>
    </location>
    <ligand>
        <name>[2Fe-2S] cluster</name>
        <dbReference type="ChEBI" id="CHEBI:190135"/>
        <label>1</label>
    </ligand>
</feature>
<keyword evidence="12 20" id="KW-0411">Iron-sulfur</keyword>
<dbReference type="InterPro" id="IPR000674">
    <property type="entry name" value="Ald_Oxase/Xan_DH_a/b"/>
</dbReference>
<dbReference type="Gene3D" id="3.10.20.30">
    <property type="match status" value="1"/>
</dbReference>
<dbReference type="InterPro" id="IPR036683">
    <property type="entry name" value="CO_DH_flav_C_dom_sf"/>
</dbReference>
<dbReference type="Proteomes" id="UP000245956">
    <property type="component" value="Unassembled WGS sequence"/>
</dbReference>
<evidence type="ECO:0000256" key="12">
    <source>
        <dbReference type="ARBA" id="ARBA00023014"/>
    </source>
</evidence>
<dbReference type="InterPro" id="IPR016169">
    <property type="entry name" value="FAD-bd_PCMH_sub2"/>
</dbReference>
<dbReference type="GO" id="GO:0071949">
    <property type="term" value="F:FAD binding"/>
    <property type="evidence" value="ECO:0007669"/>
    <property type="project" value="InterPro"/>
</dbReference>
<evidence type="ECO:0000256" key="19">
    <source>
        <dbReference type="PIRSR" id="PIRSR000127-2"/>
    </source>
</evidence>
<evidence type="ECO:0000256" key="5">
    <source>
        <dbReference type="ARBA" id="ARBA00022505"/>
    </source>
</evidence>
<evidence type="ECO:0000256" key="18">
    <source>
        <dbReference type="PIRSR" id="PIRSR000127-1"/>
    </source>
</evidence>
<dbReference type="PROSITE" id="PS51387">
    <property type="entry name" value="FAD_PCMH"/>
    <property type="match status" value="1"/>
</dbReference>
<dbReference type="GO" id="GO:0006145">
    <property type="term" value="P:purine nucleobase catabolic process"/>
    <property type="evidence" value="ECO:0007669"/>
    <property type="project" value="UniProtKB-ARBA"/>
</dbReference>
<dbReference type="SUPFAM" id="SSF56003">
    <property type="entry name" value="Molybdenum cofactor-binding domain"/>
    <property type="match status" value="1"/>
</dbReference>
<feature type="binding site" evidence="19">
    <location>
        <position position="679"/>
    </location>
    <ligand>
        <name>FAD</name>
        <dbReference type="ChEBI" id="CHEBI:57692"/>
    </ligand>
</feature>
<dbReference type="InterPro" id="IPR002346">
    <property type="entry name" value="Mopterin_DH_FAD-bd"/>
</dbReference>
<feature type="binding site" evidence="20">
    <location>
        <position position="1248"/>
    </location>
    <ligand>
        <name>Mo-molybdopterin</name>
        <dbReference type="ChEBI" id="CHEBI:71302"/>
    </ligand>
    <ligandPart>
        <name>Mo</name>
        <dbReference type="ChEBI" id="CHEBI:28685"/>
    </ligandPart>
</feature>
<accession>A0A2U3EGH8</accession>
<dbReference type="FunFam" id="3.90.1170.50:FF:000001">
    <property type="entry name" value="Aldehyde oxidase 1"/>
    <property type="match status" value="1"/>
</dbReference>
<dbReference type="InterPro" id="IPR001041">
    <property type="entry name" value="2Fe-2S_ferredoxin-type"/>
</dbReference>
<dbReference type="FunFam" id="3.30.43.10:FF:000001">
    <property type="entry name" value="Xanthine dehydrogenase/oxidase"/>
    <property type="match status" value="1"/>
</dbReference>
<dbReference type="InterPro" id="IPR005107">
    <property type="entry name" value="CO_DH_flav_C"/>
</dbReference>
<feature type="binding site" evidence="20">
    <location>
        <position position="390"/>
    </location>
    <ligand>
        <name>[2Fe-2S] cluster</name>
        <dbReference type="ChEBI" id="CHEBI:190135"/>
        <label>2</label>
    </ligand>
</feature>
<dbReference type="SUPFAM" id="SSF54665">
    <property type="entry name" value="CO dehydrogenase molybdoprotein N-domain-like"/>
    <property type="match status" value="1"/>
</dbReference>
<dbReference type="FunFam" id="3.30.365.10:FF:000004">
    <property type="entry name" value="Xanthine dehydrogenase oxidase"/>
    <property type="match status" value="1"/>
</dbReference>
<evidence type="ECO:0000256" key="6">
    <source>
        <dbReference type="ARBA" id="ARBA00022630"/>
    </source>
</evidence>
<dbReference type="NCBIfam" id="TIGR02963">
    <property type="entry name" value="xanthine_xdhA"/>
    <property type="match status" value="1"/>
</dbReference>
<evidence type="ECO:0000259" key="22">
    <source>
        <dbReference type="PROSITE" id="PS51085"/>
    </source>
</evidence>
<keyword evidence="5 20" id="KW-0500">Molybdenum</keyword>
<dbReference type="PANTHER" id="PTHR45444:SF3">
    <property type="entry name" value="XANTHINE DEHYDROGENASE"/>
    <property type="match status" value="1"/>
</dbReference>
<dbReference type="EMBL" id="LCWV01000004">
    <property type="protein sequence ID" value="PWI73572.1"/>
    <property type="molecule type" value="Genomic_DNA"/>
</dbReference>
<dbReference type="InterPro" id="IPR036856">
    <property type="entry name" value="Ald_Oxase/Xan_DH_a/b_sf"/>
</dbReference>
<feature type="binding site" evidence="20">
    <location>
        <position position="1103"/>
    </location>
    <ligand>
        <name>Mo-molybdopterin</name>
        <dbReference type="ChEBI" id="CHEBI:71302"/>
    </ligand>
    <ligandPart>
        <name>Mo</name>
        <dbReference type="ChEBI" id="CHEBI:28685"/>
    </ligandPart>
</feature>
<keyword evidence="7 20" id="KW-0001">2Fe-2S</keyword>
<feature type="binding site" evidence="19">
    <location>
        <position position="764"/>
    </location>
    <ligand>
        <name>FAD</name>
        <dbReference type="ChEBI" id="CHEBI:57692"/>
    </ligand>
</feature>
<feature type="binding site" evidence="20">
    <location>
        <position position="323"/>
    </location>
    <ligand>
        <name>[2Fe-2S] cluster</name>
        <dbReference type="ChEBI" id="CHEBI:190135"/>
        <label>1</label>
    </ligand>
</feature>
<dbReference type="Gene3D" id="3.30.390.50">
    <property type="entry name" value="CO dehydrogenase flavoprotein, C-terminal domain"/>
    <property type="match status" value="1"/>
</dbReference>
<evidence type="ECO:0000256" key="15">
    <source>
        <dbReference type="ARBA" id="ARBA00034078"/>
    </source>
</evidence>
<evidence type="ECO:0000256" key="7">
    <source>
        <dbReference type="ARBA" id="ARBA00022714"/>
    </source>
</evidence>
<evidence type="ECO:0000256" key="2">
    <source>
        <dbReference type="ARBA" id="ARBA00004275"/>
    </source>
</evidence>
<organism evidence="24 25">
    <name type="scientific">Purpureocillium lilacinum</name>
    <name type="common">Paecilomyces lilacinus</name>
    <dbReference type="NCBI Taxonomy" id="33203"/>
    <lineage>
        <taxon>Eukaryota</taxon>
        <taxon>Fungi</taxon>
        <taxon>Dikarya</taxon>
        <taxon>Ascomycota</taxon>
        <taxon>Pezizomycotina</taxon>
        <taxon>Sordariomycetes</taxon>
        <taxon>Hypocreomycetidae</taxon>
        <taxon>Hypocreales</taxon>
        <taxon>Ophiocordycipitaceae</taxon>
        <taxon>Purpureocillium</taxon>
    </lineage>
</organism>
<dbReference type="SUPFAM" id="SSF55447">
    <property type="entry name" value="CO dehydrogenase flavoprotein C-terminal domain-like"/>
    <property type="match status" value="1"/>
</dbReference>
<dbReference type="InterPro" id="IPR036010">
    <property type="entry name" value="2Fe-2S_ferredoxin-like_sf"/>
</dbReference>
<dbReference type="Gene3D" id="3.30.465.10">
    <property type="match status" value="1"/>
</dbReference>
<dbReference type="EC" id="1.17.1.4" evidence="4"/>
<dbReference type="PANTHER" id="PTHR45444">
    <property type="entry name" value="XANTHINE DEHYDROGENASE"/>
    <property type="match status" value="1"/>
</dbReference>
<dbReference type="PROSITE" id="PS51085">
    <property type="entry name" value="2FE2S_FER_2"/>
    <property type="match status" value="1"/>
</dbReference>
<dbReference type="GO" id="GO:0005506">
    <property type="term" value="F:iron ion binding"/>
    <property type="evidence" value="ECO:0007669"/>
    <property type="project" value="InterPro"/>
</dbReference>
<feature type="region of interest" description="Disordered" evidence="21">
    <location>
        <begin position="159"/>
        <end position="180"/>
    </location>
</feature>
<evidence type="ECO:0000256" key="21">
    <source>
        <dbReference type="SAM" id="MobiDB-lite"/>
    </source>
</evidence>
<keyword evidence="8 20" id="KW-0479">Metal-binding</keyword>
<sequence length="1681" mass="183918">MTKIHLAESMRHAETVGSGRLLELYGDDEKMNRIWARCIGVVDGSRCRWWWKLPIVGTVRGRGVAEAGRESEPADRQAAPGGASDTPPQRYWSEFQRVPAPRKHNCSGDAALCHGRTTRCRSGEAGGGGRWALPYLARDAHRVDLPWLHIDGLRTPPSSFSRPIQGPLAEITNRKPPSTTRVQSLGPVPLLLRFRFFALNTCCPLLSLLAAPFASFLNFGGGRVSLCTLDADSGVGLEETRQPSRKEIIRGRHIMAPSAVSPEREAQPEPLATLTAKFDDTLRFYLNGTKVVLDEIDPEITVLEYLRGIGLTGTKLGCGEGGCGACTIVVSQYNPTTKQIYHASVNACLAPLASLDGKHVITIEGIGNTKRPHPTQERVAKGNGSQCGFCTPGIVMSLYALLRNNSEPSQDEIEEAFDGNLCRCTGYRPILDAAQTFSVDKSQRVQSNGGGCCKDGSNGANGGGCCKENGTTAVSNGTNRSTVSNGTNGSTEANGTNGKAESNGVDGANGGGCCMSNGNGPPAGGCCMQKKGLDDQPIKRFTPPGFIEYNPDTELIFPPALKKHEMRPLAFGNKRKKWYRPVTLDQLLQIKSVYPQAKIIGGSTETQIEIKFKALQYPVSVFVGDIPELRQYEFRDDVVEVGGNVILTDLEGICEKAIKHYGHTRGQVFEGILKQLKYFAGRQIRNVGTPAGNLVTASPISDLNPALWGANAVLVAKSADKETEIPMNSFFTGYRKTALAQDAIIASIRIPVTAAKGEFYRSYKQAKRKDDDIAIVTGALRVKLDDEGVVSECNLIYGGMAATTVAAKTATEYLIGRRFAELETLEGTMNALGKDFDMKFSVPGGMASYRKALAFGFFYRFYHDVLTNLGGQSEHVDKEAIDEVERTLSTGMVDEQSTQAYELEVTGKANPHLAALKQTTGEAQYTDDIPALKNELHGCWVLSTKPHAKIVSIDYSKALDMPGVVDYIDRNDMPSAEANKFGAPHFDEVFFAEGEVHTAGQAIAMVLATSALKAQEAARAVKIEYEELPAVLTIEEAVEQESFHPLYREIKKGDTEAAFKNCDHVFTGTVRMGGQEHFYLETNACLVVPKTEDGEMEIFASTQNANETQVFASRVCEVAANKVVVRVKRLGGGFGGKETRSCILSSVVALAAKKTGKPVRCMLTREEDMVTMGQRHPFMARYKVGVNKDGKIQALDCDIFNNAGWTFDLSASVVERAMTHSDGCYHIPNIFVRGRCCRTNTMSNTAFRGFGGPQGMFIAETYMEEIADRLAIPVERLREINFYEPHGITHFNQMIEDWHVPLMYKQVLDESMYDARRTMITKFNEEYKWRKRGLALIPTKFGISFTALFLNQAGGLVHIYHDGSVLVAHGGTEMGQGLHTKMTMIAAQALKTPLDNVFISETATNTVANASATAASASSDLNGYAIYNACQQLNERLAPYREKLGPNATMKDLAHAAYFDRVNLSAQGFYKTPEIGYTWGKNEGKMFFYFTQGVAAAEVEIDTLTGTWTCLRADVKMDVGQSINPSIDYGQIQGAFVQGMGLFTMEESLWLRNGPMAGNLFTRGPGAYKIPGFRDIPQEFNVTLLKDVEWKELRTIQRSRGVGEPPLFLGSAVFFAIRDALKAAREKNGVKAEVGDDKGPGLLRLESPATPERIRLSCEDDIMRRARVAPQEGEKSFFVAI</sequence>
<comment type="similarity">
    <text evidence="3">Belongs to the xanthine dehydrogenase family.</text>
</comment>
<dbReference type="GO" id="GO:0051537">
    <property type="term" value="F:2 iron, 2 sulfur cluster binding"/>
    <property type="evidence" value="ECO:0007669"/>
    <property type="project" value="UniProtKB-KW"/>
</dbReference>
<keyword evidence="10" id="KW-0560">Oxidoreductase</keyword>
<feature type="binding site" evidence="19">
    <location>
        <position position="1216"/>
    </location>
    <ligand>
        <name>substrate</name>
    </ligand>
</feature>
<dbReference type="GO" id="GO:0005777">
    <property type="term" value="C:peroxisome"/>
    <property type="evidence" value="ECO:0007669"/>
    <property type="project" value="UniProtKB-SubCell"/>
</dbReference>